<gene>
    <name evidence="3" type="ORF">QYE76_022330</name>
</gene>
<protein>
    <recommendedName>
        <fullName evidence="2">Transposase (putative) gypsy type domain-containing protein</fullName>
    </recommendedName>
</protein>
<dbReference type="PANTHER" id="PTHR33026">
    <property type="entry name" value="OS06G0360600 PROTEIN"/>
    <property type="match status" value="1"/>
</dbReference>
<comment type="caution">
    <text evidence="3">The sequence shown here is derived from an EMBL/GenBank/DDBJ whole genome shotgun (WGS) entry which is preliminary data.</text>
</comment>
<dbReference type="PANTHER" id="PTHR33026:SF7">
    <property type="entry name" value="OS03G0100275 PROTEIN"/>
    <property type="match status" value="1"/>
</dbReference>
<dbReference type="Proteomes" id="UP001231189">
    <property type="component" value="Unassembled WGS sequence"/>
</dbReference>
<evidence type="ECO:0000313" key="3">
    <source>
        <dbReference type="EMBL" id="KAK1616813.1"/>
    </source>
</evidence>
<feature type="domain" description="Transposase (putative) gypsy type" evidence="2">
    <location>
        <begin position="68"/>
        <end position="135"/>
    </location>
</feature>
<evidence type="ECO:0000313" key="4">
    <source>
        <dbReference type="Proteomes" id="UP001231189"/>
    </source>
</evidence>
<evidence type="ECO:0000256" key="1">
    <source>
        <dbReference type="SAM" id="MobiDB-lite"/>
    </source>
</evidence>
<organism evidence="3 4">
    <name type="scientific">Lolium multiflorum</name>
    <name type="common">Italian ryegrass</name>
    <name type="synonym">Lolium perenne subsp. multiflorum</name>
    <dbReference type="NCBI Taxonomy" id="4521"/>
    <lineage>
        <taxon>Eukaryota</taxon>
        <taxon>Viridiplantae</taxon>
        <taxon>Streptophyta</taxon>
        <taxon>Embryophyta</taxon>
        <taxon>Tracheophyta</taxon>
        <taxon>Spermatophyta</taxon>
        <taxon>Magnoliopsida</taxon>
        <taxon>Liliopsida</taxon>
        <taxon>Poales</taxon>
        <taxon>Poaceae</taxon>
        <taxon>BOP clade</taxon>
        <taxon>Pooideae</taxon>
        <taxon>Poodae</taxon>
        <taxon>Poeae</taxon>
        <taxon>Poeae Chloroplast Group 2 (Poeae type)</taxon>
        <taxon>Loliodinae</taxon>
        <taxon>Loliinae</taxon>
        <taxon>Lolium</taxon>
    </lineage>
</organism>
<dbReference type="EMBL" id="JAUUTY010000006">
    <property type="protein sequence ID" value="KAK1616813.1"/>
    <property type="molecule type" value="Genomic_DNA"/>
</dbReference>
<accession>A0AAD8RCJ4</accession>
<sequence>MPPCARLSKHTATGTTAAMEDAQIHGWERSKLTNQDKKGLKKLGLVQKASLIFPGDESIPKSPMGYRVTFIDHLIRGLSVPIHEFLRGLLFVYGIQLHQLSPNSILHISIFVTLCECFLGSHPHWGLWKRIFYLRRNNSRSVVYNVGGVCIFVRSDVDYFDVKFPDSVQGWHKKWLYIQDKTIGGQEYGIAPFDSAAEILRHKSWDAEATAEENAAIDALMKRIHQLQNTHGEELSGVQITSHFLRIRVQPLQDRKKPLWAYTGEEDVDRLSEDLSTKDLEKLIRRFSSLSKKDEVPTSCRVEPHSGSHALPEGDLARTNLDESRAAFTRLFLHFFPKETQPEMFSALVKRFLPQEDLALAYQRENLKIGVEGTIALVANSGQKVDWTKVGDSLKVGKDKWKALVKDAKAHSKKIIDFFNPKHAGSTSTSKTELVFDNYTAAPGSSDALPATSCSKKTSVDDFTEDSSNTDLSQELNDLRQQLQSMKKQVVIIMDQSRKSSEREKIALRQAQEALTLKETTVAEAAQAVSREDYMLDLMSDASLDMAGSFLDAVAEDHRVDVRFAMIMLQICYPKLEMTSVVETCHAKLRKRKKNVDKINDKVTPVAEEMIDDLIQMDADFFMEGHYADFMGASAEDERINIDDILGME</sequence>
<dbReference type="AlphaFoldDB" id="A0AAD8RCJ4"/>
<dbReference type="InterPro" id="IPR007321">
    <property type="entry name" value="Transposase_28"/>
</dbReference>
<evidence type="ECO:0000259" key="2">
    <source>
        <dbReference type="Pfam" id="PF04195"/>
    </source>
</evidence>
<proteinExistence type="predicted"/>
<name>A0AAD8RCJ4_LOLMU</name>
<dbReference type="Pfam" id="PF04195">
    <property type="entry name" value="Transposase_28"/>
    <property type="match status" value="1"/>
</dbReference>
<reference evidence="3" key="1">
    <citation type="submission" date="2023-07" db="EMBL/GenBank/DDBJ databases">
        <title>A chromosome-level genome assembly of Lolium multiflorum.</title>
        <authorList>
            <person name="Chen Y."/>
            <person name="Copetti D."/>
            <person name="Kolliker R."/>
            <person name="Studer B."/>
        </authorList>
    </citation>
    <scope>NUCLEOTIDE SEQUENCE</scope>
    <source>
        <strain evidence="3">02402/16</strain>
        <tissue evidence="3">Leaf</tissue>
    </source>
</reference>
<keyword evidence="4" id="KW-1185">Reference proteome</keyword>
<feature type="region of interest" description="Disordered" evidence="1">
    <location>
        <begin position="446"/>
        <end position="470"/>
    </location>
</feature>